<feature type="transmembrane region" description="Helical" evidence="2">
    <location>
        <begin position="110"/>
        <end position="131"/>
    </location>
</feature>
<dbReference type="Proteomes" id="UP000886653">
    <property type="component" value="Unassembled WGS sequence"/>
</dbReference>
<evidence type="ECO:0000313" key="3">
    <source>
        <dbReference type="EMBL" id="KAG0149973.1"/>
    </source>
</evidence>
<evidence type="ECO:0000256" key="2">
    <source>
        <dbReference type="SAM" id="Phobius"/>
    </source>
</evidence>
<comment type="caution">
    <text evidence="3">The sequence shown here is derived from an EMBL/GenBank/DDBJ whole genome shotgun (WGS) entry which is preliminary data.</text>
</comment>
<keyword evidence="2" id="KW-0812">Transmembrane</keyword>
<organism evidence="3 4">
    <name type="scientific">Cronartium quercuum f. sp. fusiforme G11</name>
    <dbReference type="NCBI Taxonomy" id="708437"/>
    <lineage>
        <taxon>Eukaryota</taxon>
        <taxon>Fungi</taxon>
        <taxon>Dikarya</taxon>
        <taxon>Basidiomycota</taxon>
        <taxon>Pucciniomycotina</taxon>
        <taxon>Pucciniomycetes</taxon>
        <taxon>Pucciniales</taxon>
        <taxon>Coleosporiaceae</taxon>
        <taxon>Cronartium</taxon>
    </lineage>
</organism>
<keyword evidence="2" id="KW-0472">Membrane</keyword>
<gene>
    <name evidence="3" type="ORF">CROQUDRAFT_130941</name>
</gene>
<feature type="region of interest" description="Disordered" evidence="1">
    <location>
        <begin position="19"/>
        <end position="59"/>
    </location>
</feature>
<evidence type="ECO:0000256" key="1">
    <source>
        <dbReference type="SAM" id="MobiDB-lite"/>
    </source>
</evidence>
<reference evidence="3" key="1">
    <citation type="submission" date="2013-11" db="EMBL/GenBank/DDBJ databases">
        <title>Genome sequence of the fusiform rust pathogen reveals effectors for host alternation and coevolution with pine.</title>
        <authorList>
            <consortium name="DOE Joint Genome Institute"/>
            <person name="Smith K."/>
            <person name="Pendleton A."/>
            <person name="Kubisiak T."/>
            <person name="Anderson C."/>
            <person name="Salamov A."/>
            <person name="Aerts A."/>
            <person name="Riley R."/>
            <person name="Clum A."/>
            <person name="Lindquist E."/>
            <person name="Ence D."/>
            <person name="Campbell M."/>
            <person name="Kronenberg Z."/>
            <person name="Feau N."/>
            <person name="Dhillon B."/>
            <person name="Hamelin R."/>
            <person name="Burleigh J."/>
            <person name="Smith J."/>
            <person name="Yandell M."/>
            <person name="Nelson C."/>
            <person name="Grigoriev I."/>
            <person name="Davis J."/>
        </authorList>
    </citation>
    <scope>NUCLEOTIDE SEQUENCE</scope>
    <source>
        <strain evidence="3">G11</strain>
    </source>
</reference>
<feature type="transmembrane region" description="Helical" evidence="2">
    <location>
        <begin position="208"/>
        <end position="229"/>
    </location>
</feature>
<dbReference type="OrthoDB" id="2679843at2759"/>
<proteinExistence type="predicted"/>
<name>A0A9P6NTE7_9BASI</name>
<protein>
    <submittedName>
        <fullName evidence="3">Uncharacterized protein</fullName>
    </submittedName>
</protein>
<dbReference type="AlphaFoldDB" id="A0A9P6NTE7"/>
<dbReference type="EMBL" id="MU167223">
    <property type="protein sequence ID" value="KAG0149973.1"/>
    <property type="molecule type" value="Genomic_DNA"/>
</dbReference>
<sequence length="267" mass="28651">MTGSCQHITIHLVPPDAHPIQGQAATHVDPSAHDDPSKASPLHTQGLMESKSPRNPSPFPILTPVLSPQYLITMRSTYRSSSITLAQMAFFGASLSYANLFSHLTPHPVLLSWAASSFVVGAVGAGTMSFFGQFDNIWNGDGRNQNTAYVNTQTAMESTQDLIVGAYGWISCSLVLIGLALLNLSMVVPALKLDSGIYNSATFTNRGIVAAGLFAIAGLLALSLGAMYVRYRVDLPIMRASRKDETFHIQTQPTLDAVTASPETELK</sequence>
<feature type="transmembrane region" description="Helical" evidence="2">
    <location>
        <begin position="166"/>
        <end position="188"/>
    </location>
</feature>
<keyword evidence="4" id="KW-1185">Reference proteome</keyword>
<evidence type="ECO:0000313" key="4">
    <source>
        <dbReference type="Proteomes" id="UP000886653"/>
    </source>
</evidence>
<accession>A0A9P6NTE7</accession>
<feature type="transmembrane region" description="Helical" evidence="2">
    <location>
        <begin position="83"/>
        <end position="104"/>
    </location>
</feature>
<keyword evidence="2" id="KW-1133">Transmembrane helix</keyword>